<protein>
    <submittedName>
        <fullName evidence="3">Uncharacterized protein</fullName>
    </submittedName>
</protein>
<dbReference type="EMBL" id="BTGU01011371">
    <property type="protein sequence ID" value="GMN71440.1"/>
    <property type="molecule type" value="Genomic_DNA"/>
</dbReference>
<dbReference type="AlphaFoldDB" id="A0AA88EB08"/>
<evidence type="ECO:0000256" key="1">
    <source>
        <dbReference type="SAM" id="MobiDB-lite"/>
    </source>
</evidence>
<proteinExistence type="predicted"/>
<feature type="compositionally biased region" description="Basic and acidic residues" evidence="1">
    <location>
        <begin position="1"/>
        <end position="10"/>
    </location>
</feature>
<organism evidence="3 4">
    <name type="scientific">Ficus carica</name>
    <name type="common">Common fig</name>
    <dbReference type="NCBI Taxonomy" id="3494"/>
    <lineage>
        <taxon>Eukaryota</taxon>
        <taxon>Viridiplantae</taxon>
        <taxon>Streptophyta</taxon>
        <taxon>Embryophyta</taxon>
        <taxon>Tracheophyta</taxon>
        <taxon>Spermatophyta</taxon>
        <taxon>Magnoliopsida</taxon>
        <taxon>eudicotyledons</taxon>
        <taxon>Gunneridae</taxon>
        <taxon>Pentapetalae</taxon>
        <taxon>rosids</taxon>
        <taxon>fabids</taxon>
        <taxon>Rosales</taxon>
        <taxon>Moraceae</taxon>
        <taxon>Ficeae</taxon>
        <taxon>Ficus</taxon>
    </lineage>
</organism>
<dbReference type="EMBL" id="BTGU01011372">
    <property type="protein sequence ID" value="GMN71447.1"/>
    <property type="molecule type" value="Genomic_DNA"/>
</dbReference>
<evidence type="ECO:0000313" key="2">
    <source>
        <dbReference type="EMBL" id="GMN71440.1"/>
    </source>
</evidence>
<feature type="region of interest" description="Disordered" evidence="1">
    <location>
        <begin position="1"/>
        <end position="22"/>
    </location>
</feature>
<dbReference type="Proteomes" id="UP001187192">
    <property type="component" value="Unassembled WGS sequence"/>
</dbReference>
<reference evidence="3" key="1">
    <citation type="submission" date="2023-07" db="EMBL/GenBank/DDBJ databases">
        <title>draft genome sequence of fig (Ficus carica).</title>
        <authorList>
            <person name="Takahashi T."/>
            <person name="Nishimura K."/>
        </authorList>
    </citation>
    <scope>NUCLEOTIDE SEQUENCE</scope>
</reference>
<name>A0AA88EB08_FICCA</name>
<keyword evidence="4" id="KW-1185">Reference proteome</keyword>
<sequence length="50" mass="5610">MGDEKGRRGFEQSGGGKGERKAGLRLGDRFAIEMENWRWCSITRTPLVGL</sequence>
<gene>
    <name evidence="2" type="ORF">TIFTF001_052677</name>
    <name evidence="3" type="ORF">TIFTF001_052678</name>
</gene>
<accession>A0AA88EB08</accession>
<evidence type="ECO:0000313" key="3">
    <source>
        <dbReference type="EMBL" id="GMN71447.1"/>
    </source>
</evidence>
<comment type="caution">
    <text evidence="3">The sequence shown here is derived from an EMBL/GenBank/DDBJ whole genome shotgun (WGS) entry which is preliminary data.</text>
</comment>
<evidence type="ECO:0000313" key="4">
    <source>
        <dbReference type="Proteomes" id="UP001187192"/>
    </source>
</evidence>